<dbReference type="EMBL" id="LAZR01005893">
    <property type="protein sequence ID" value="KKM96356.1"/>
    <property type="molecule type" value="Genomic_DNA"/>
</dbReference>
<protein>
    <submittedName>
        <fullName evidence="1">Uncharacterized protein</fullName>
    </submittedName>
</protein>
<proteinExistence type="predicted"/>
<gene>
    <name evidence="1" type="ORF">LCGC14_1179000</name>
</gene>
<evidence type="ECO:0000313" key="1">
    <source>
        <dbReference type="EMBL" id="KKM96356.1"/>
    </source>
</evidence>
<comment type="caution">
    <text evidence="1">The sequence shown here is derived from an EMBL/GenBank/DDBJ whole genome shotgun (WGS) entry which is preliminary data.</text>
</comment>
<organism evidence="1">
    <name type="scientific">marine sediment metagenome</name>
    <dbReference type="NCBI Taxonomy" id="412755"/>
    <lineage>
        <taxon>unclassified sequences</taxon>
        <taxon>metagenomes</taxon>
        <taxon>ecological metagenomes</taxon>
    </lineage>
</organism>
<dbReference type="AlphaFoldDB" id="A0A0F9MAK0"/>
<sequence>METCERCGAKRRVIVDGICISCTRNLEDLVIEREREEQMEELLAIYGHGEERE</sequence>
<reference evidence="1" key="1">
    <citation type="journal article" date="2015" name="Nature">
        <title>Complex archaea that bridge the gap between prokaryotes and eukaryotes.</title>
        <authorList>
            <person name="Spang A."/>
            <person name="Saw J.H."/>
            <person name="Jorgensen S.L."/>
            <person name="Zaremba-Niedzwiedzka K."/>
            <person name="Martijn J."/>
            <person name="Lind A.E."/>
            <person name="van Eijk R."/>
            <person name="Schleper C."/>
            <person name="Guy L."/>
            <person name="Ettema T.J."/>
        </authorList>
    </citation>
    <scope>NUCLEOTIDE SEQUENCE</scope>
</reference>
<name>A0A0F9MAK0_9ZZZZ</name>
<accession>A0A0F9MAK0</accession>